<evidence type="ECO:0000256" key="3">
    <source>
        <dbReference type="ARBA" id="ARBA00022840"/>
    </source>
</evidence>
<keyword evidence="6" id="KW-1185">Reference proteome</keyword>
<dbReference type="Proteomes" id="UP001231109">
    <property type="component" value="Unassembled WGS sequence"/>
</dbReference>
<comment type="similarity">
    <text evidence="1">Belongs to the GSP E family.</text>
</comment>
<name>A0ABT9HW76_9GAMM</name>
<dbReference type="SUPFAM" id="SSF52540">
    <property type="entry name" value="P-loop containing nucleoside triphosphate hydrolases"/>
    <property type="match status" value="1"/>
</dbReference>
<evidence type="ECO:0000313" key="6">
    <source>
        <dbReference type="Proteomes" id="UP001231109"/>
    </source>
</evidence>
<evidence type="ECO:0000313" key="5">
    <source>
        <dbReference type="EMBL" id="MDP5134926.1"/>
    </source>
</evidence>
<comment type="caution">
    <text evidence="5">The sequence shown here is derived from an EMBL/GenBank/DDBJ whole genome shotgun (WGS) entry which is preliminary data.</text>
</comment>
<dbReference type="Gene3D" id="3.40.50.300">
    <property type="entry name" value="P-loop containing nucleotide triphosphate hydrolases"/>
    <property type="match status" value="1"/>
</dbReference>
<gene>
    <name evidence="5" type="ORF">ORJ04_03070</name>
</gene>
<evidence type="ECO:0000259" key="4">
    <source>
        <dbReference type="PROSITE" id="PS00662"/>
    </source>
</evidence>
<dbReference type="InterPro" id="IPR003593">
    <property type="entry name" value="AAA+_ATPase"/>
</dbReference>
<keyword evidence="2" id="KW-0547">Nucleotide-binding</keyword>
<dbReference type="SUPFAM" id="SSF160246">
    <property type="entry name" value="EspE N-terminal domain-like"/>
    <property type="match status" value="1"/>
</dbReference>
<evidence type="ECO:0000256" key="1">
    <source>
        <dbReference type="ARBA" id="ARBA00006611"/>
    </source>
</evidence>
<dbReference type="PROSITE" id="PS00662">
    <property type="entry name" value="T2SP_E"/>
    <property type="match status" value="1"/>
</dbReference>
<dbReference type="InterPro" id="IPR027417">
    <property type="entry name" value="P-loop_NTPase"/>
</dbReference>
<feature type="domain" description="Bacterial type II secretion system protein E" evidence="4">
    <location>
        <begin position="371"/>
        <end position="385"/>
    </location>
</feature>
<dbReference type="Pfam" id="PF00437">
    <property type="entry name" value="T2SSE"/>
    <property type="match status" value="1"/>
</dbReference>
<dbReference type="InterPro" id="IPR037257">
    <property type="entry name" value="T2SS_E_N_sf"/>
</dbReference>
<dbReference type="Gene3D" id="3.30.450.90">
    <property type="match status" value="1"/>
</dbReference>
<reference evidence="5 6" key="1">
    <citation type="submission" date="2022-11" db="EMBL/GenBank/DDBJ databases">
        <title>Viruses from the air-sea interface of a natural surface slick.</title>
        <authorList>
            <person name="Rahlff J."/>
            <person name="Holmfeldt K."/>
        </authorList>
    </citation>
    <scope>NUCLEOTIDE SEQUENCE [LARGE SCALE GENOMIC DNA]</scope>
    <source>
        <strain evidence="5 6">SMS4</strain>
    </source>
</reference>
<proteinExistence type="inferred from homology"/>
<keyword evidence="3" id="KW-0067">ATP-binding</keyword>
<sequence>MSTSADLASHLVSSGVISESHYKRAKEYQQQIGGRIEHILVNLGLIQKEDLAEIYASYIGLPLFESISEQTQLDIDFVKKIDIDKSFRTGYLPFRLDEQELHVALTDPYRLEVYEDKVLAGYILKFHVCKQAQLDALRAQLLAEKQVDQNQLFESTSELERLRELAYGAPTVNLVNTMIVKGIKLRASDMHLEPFNGRYRVRYRIDGILLEGDLVPLDLQLAVVSRIKILSGMDIAERRKPQDGKIETSVAGKELDIRVSSLPLGEGESLVMRFLLKESINFELEAVGYEPDLIALIEKDLQKTAGVILMTGPTGSGKTTSLYSFLAKLNTPSVKIVTLEDPIEYQLSGINQVQVNAEIGFDFAKGLRSIVRQDPDIIMVGEIRDQETARIAMQSSLTGHLVFSTVHTNDAPTTFTRLLDLGVEEFLLNSSVISVMAQRLVRKLCLHCKQVDPNSNAILSQPEFIAQMPMLAKKPEICVAKGCEHCGGSGYLGRVAILEYLPNTAEIQSFTKDHTFMTNINRYRKDNNLRTLKQDGLIKVLKGLTTLEEVLRVAG</sequence>
<accession>A0ABT9HW76</accession>
<dbReference type="Gene3D" id="1.10.40.70">
    <property type="match status" value="1"/>
</dbReference>
<dbReference type="RefSeq" id="WP_305973708.1">
    <property type="nucleotide sequence ID" value="NZ_JAPJDZ010000004.1"/>
</dbReference>
<dbReference type="InterPro" id="IPR001482">
    <property type="entry name" value="T2SS/T4SS_dom"/>
</dbReference>
<dbReference type="PANTHER" id="PTHR30258:SF1">
    <property type="entry name" value="PROTEIN TRANSPORT PROTEIN HOFB HOMOLOG"/>
    <property type="match status" value="1"/>
</dbReference>
<organism evidence="5 6">
    <name type="scientific">Rheinheimera baltica</name>
    <dbReference type="NCBI Taxonomy" id="67576"/>
    <lineage>
        <taxon>Bacteria</taxon>
        <taxon>Pseudomonadati</taxon>
        <taxon>Pseudomonadota</taxon>
        <taxon>Gammaproteobacteria</taxon>
        <taxon>Chromatiales</taxon>
        <taxon>Chromatiaceae</taxon>
        <taxon>Rheinheimera</taxon>
    </lineage>
</organism>
<dbReference type="CDD" id="cd01129">
    <property type="entry name" value="PulE-GspE-like"/>
    <property type="match status" value="1"/>
</dbReference>
<dbReference type="PANTHER" id="PTHR30258">
    <property type="entry name" value="TYPE II SECRETION SYSTEM PROTEIN GSPE-RELATED"/>
    <property type="match status" value="1"/>
</dbReference>
<evidence type="ECO:0000256" key="2">
    <source>
        <dbReference type="ARBA" id="ARBA00022741"/>
    </source>
</evidence>
<dbReference type="SMART" id="SM00382">
    <property type="entry name" value="AAA"/>
    <property type="match status" value="1"/>
</dbReference>
<dbReference type="EMBL" id="JAPJDZ010000004">
    <property type="protein sequence ID" value="MDP5134926.1"/>
    <property type="molecule type" value="Genomic_DNA"/>
</dbReference>
<protein>
    <submittedName>
        <fullName evidence="5">ATPase, T2SS/T4P/T4SS family</fullName>
    </submittedName>
</protein>